<name>A0A9Q3K026_9BASI</name>
<feature type="compositionally biased region" description="Polar residues" evidence="1">
    <location>
        <begin position="64"/>
        <end position="78"/>
    </location>
</feature>
<proteinExistence type="predicted"/>
<dbReference type="EMBL" id="AVOT02086476">
    <property type="protein sequence ID" value="MBW0570565.1"/>
    <property type="molecule type" value="Genomic_DNA"/>
</dbReference>
<gene>
    <name evidence="2" type="ORF">O181_110280</name>
</gene>
<comment type="caution">
    <text evidence="2">The sequence shown here is derived from an EMBL/GenBank/DDBJ whole genome shotgun (WGS) entry which is preliminary data.</text>
</comment>
<organism evidence="2 3">
    <name type="scientific">Austropuccinia psidii MF-1</name>
    <dbReference type="NCBI Taxonomy" id="1389203"/>
    <lineage>
        <taxon>Eukaryota</taxon>
        <taxon>Fungi</taxon>
        <taxon>Dikarya</taxon>
        <taxon>Basidiomycota</taxon>
        <taxon>Pucciniomycotina</taxon>
        <taxon>Pucciniomycetes</taxon>
        <taxon>Pucciniales</taxon>
        <taxon>Sphaerophragmiaceae</taxon>
        <taxon>Austropuccinia</taxon>
    </lineage>
</organism>
<evidence type="ECO:0000313" key="2">
    <source>
        <dbReference type="EMBL" id="MBW0570565.1"/>
    </source>
</evidence>
<feature type="region of interest" description="Disordered" evidence="1">
    <location>
        <begin position="1"/>
        <end position="78"/>
    </location>
</feature>
<dbReference type="Proteomes" id="UP000765509">
    <property type="component" value="Unassembled WGS sequence"/>
</dbReference>
<evidence type="ECO:0000256" key="1">
    <source>
        <dbReference type="SAM" id="MobiDB-lite"/>
    </source>
</evidence>
<sequence>MQTNHVKSSHTLSAPQFENTKKNLLTSQSNPSKPSHAPTPGIRDPSNYLSHVGPSTPILHETHQNPPSSQPLDSPNDQFSIFTDEFQSKFYELFKTFTHGRPTQAKYQTTLEAIYSLVSWRHQNLSSKQPAKGNFNFKHCSSSYSKCIDELCNNSAPFLNATKEEFYITSSIFKMPIYEQVTAPKIPISLPFSPVPSIHNEKHPETHFVCHLMYMSQPISLTITAWPKVIAASVSATVDEFSIPKPPVPPQAQIDEVYIYLGMISYFEGLKRPSISPMELISMACPSPSGSNNAEESYNISSDSDQHLKIFQDLILDVIICYVILEAQASLDSVSPNHTEQSKHVKKRKALHSNNQISLVIIHAAPQVVTSNSDNDFQVETEKKKLIEYHIRHNSVPFVYYLILGVKGLFTAQKDPWNFSISNAMLILSSFHLIHKHVKPPSRHQLAQHLTGDFLNQ</sequence>
<dbReference type="AlphaFoldDB" id="A0A9Q3K026"/>
<protein>
    <submittedName>
        <fullName evidence="2">Uncharacterized protein</fullName>
    </submittedName>
</protein>
<keyword evidence="3" id="KW-1185">Reference proteome</keyword>
<reference evidence="2" key="1">
    <citation type="submission" date="2021-03" db="EMBL/GenBank/DDBJ databases">
        <title>Draft genome sequence of rust myrtle Austropuccinia psidii MF-1, a brazilian biotype.</title>
        <authorList>
            <person name="Quecine M.C."/>
            <person name="Pachon D.M.R."/>
            <person name="Bonatelli M.L."/>
            <person name="Correr F.H."/>
            <person name="Franceschini L.M."/>
            <person name="Leite T.F."/>
            <person name="Margarido G.R.A."/>
            <person name="Almeida C.A."/>
            <person name="Ferrarezi J.A."/>
            <person name="Labate C.A."/>
        </authorList>
    </citation>
    <scope>NUCLEOTIDE SEQUENCE</scope>
    <source>
        <strain evidence="2">MF-1</strain>
    </source>
</reference>
<feature type="compositionally biased region" description="Polar residues" evidence="1">
    <location>
        <begin position="1"/>
        <end position="33"/>
    </location>
</feature>
<evidence type="ECO:0000313" key="3">
    <source>
        <dbReference type="Proteomes" id="UP000765509"/>
    </source>
</evidence>
<accession>A0A9Q3K026</accession>